<dbReference type="AlphaFoldDB" id="A0A0B2V1D4"/>
<evidence type="ECO:0000313" key="2">
    <source>
        <dbReference type="Proteomes" id="UP000031036"/>
    </source>
</evidence>
<dbReference type="EMBL" id="JPKZ01002350">
    <property type="protein sequence ID" value="KHN77236.1"/>
    <property type="molecule type" value="Genomic_DNA"/>
</dbReference>
<sequence>MDENKRGSHDGVAIVAYKLLDTNGEVVQEIVDLSGAATIDEKRAGQSGLTSFIIYWLLGERNFPAAVNTHLYLDNVLATTKVAAHSFSNGNG</sequence>
<comment type="caution">
    <text evidence="1">The sequence shown here is derived from an EMBL/GenBank/DDBJ whole genome shotgun (WGS) entry which is preliminary data.</text>
</comment>
<accession>A0A0B2V1D4</accession>
<dbReference type="Proteomes" id="UP000031036">
    <property type="component" value="Unassembled WGS sequence"/>
</dbReference>
<proteinExistence type="predicted"/>
<reference evidence="1 2" key="1">
    <citation type="submission" date="2014-11" db="EMBL/GenBank/DDBJ databases">
        <title>Genetic blueprint of the zoonotic pathogen Toxocara canis.</title>
        <authorList>
            <person name="Zhu X.-Q."/>
            <person name="Korhonen P.K."/>
            <person name="Cai H."/>
            <person name="Young N.D."/>
            <person name="Nejsum P."/>
            <person name="von Samson-Himmelstjerna G."/>
            <person name="Boag P.R."/>
            <person name="Tan P."/>
            <person name="Li Q."/>
            <person name="Min J."/>
            <person name="Yang Y."/>
            <person name="Wang X."/>
            <person name="Fang X."/>
            <person name="Hall R.S."/>
            <person name="Hofmann A."/>
            <person name="Sternberg P.W."/>
            <person name="Jex A.R."/>
            <person name="Gasser R.B."/>
        </authorList>
    </citation>
    <scope>NUCLEOTIDE SEQUENCE [LARGE SCALE GENOMIC DNA]</scope>
    <source>
        <strain evidence="1">PN_DK_2014</strain>
    </source>
</reference>
<gene>
    <name evidence="1" type="ORF">Tcan_10940</name>
</gene>
<protein>
    <submittedName>
        <fullName evidence="1">Uncharacterized protein</fullName>
    </submittedName>
</protein>
<keyword evidence="2" id="KW-1185">Reference proteome</keyword>
<evidence type="ECO:0000313" key="1">
    <source>
        <dbReference type="EMBL" id="KHN77236.1"/>
    </source>
</evidence>
<name>A0A0B2V1D4_TOXCA</name>
<organism evidence="1 2">
    <name type="scientific">Toxocara canis</name>
    <name type="common">Canine roundworm</name>
    <dbReference type="NCBI Taxonomy" id="6265"/>
    <lineage>
        <taxon>Eukaryota</taxon>
        <taxon>Metazoa</taxon>
        <taxon>Ecdysozoa</taxon>
        <taxon>Nematoda</taxon>
        <taxon>Chromadorea</taxon>
        <taxon>Rhabditida</taxon>
        <taxon>Spirurina</taxon>
        <taxon>Ascaridomorpha</taxon>
        <taxon>Ascaridoidea</taxon>
        <taxon>Toxocaridae</taxon>
        <taxon>Toxocara</taxon>
    </lineage>
</organism>